<organism evidence="1">
    <name type="scientific">Rhizophora mucronata</name>
    <name type="common">Asiatic mangrove</name>
    <dbReference type="NCBI Taxonomy" id="61149"/>
    <lineage>
        <taxon>Eukaryota</taxon>
        <taxon>Viridiplantae</taxon>
        <taxon>Streptophyta</taxon>
        <taxon>Embryophyta</taxon>
        <taxon>Tracheophyta</taxon>
        <taxon>Spermatophyta</taxon>
        <taxon>Magnoliopsida</taxon>
        <taxon>eudicotyledons</taxon>
        <taxon>Gunneridae</taxon>
        <taxon>Pentapetalae</taxon>
        <taxon>rosids</taxon>
        <taxon>fabids</taxon>
        <taxon>Malpighiales</taxon>
        <taxon>Rhizophoraceae</taxon>
        <taxon>Rhizophora</taxon>
    </lineage>
</organism>
<reference evidence="1" key="1">
    <citation type="submission" date="2018-02" db="EMBL/GenBank/DDBJ databases">
        <title>Rhizophora mucronata_Transcriptome.</title>
        <authorList>
            <person name="Meera S.P."/>
            <person name="Sreeshan A."/>
            <person name="Augustine A."/>
        </authorList>
    </citation>
    <scope>NUCLEOTIDE SEQUENCE</scope>
    <source>
        <tissue evidence="1">Leaf</tissue>
    </source>
</reference>
<dbReference type="EMBL" id="GGEC01057833">
    <property type="protein sequence ID" value="MBX38317.1"/>
    <property type="molecule type" value="Transcribed_RNA"/>
</dbReference>
<proteinExistence type="predicted"/>
<name>A0A2P2N734_RHIMU</name>
<sequence length="65" mass="7117">MYPESAKALARISCLRASHKSSQTFGGILKVTLIITSNDYSDNNIKTSIIRRAFVPLLGAFCITL</sequence>
<evidence type="ECO:0000313" key="1">
    <source>
        <dbReference type="EMBL" id="MBX38317.1"/>
    </source>
</evidence>
<accession>A0A2P2N734</accession>
<protein>
    <submittedName>
        <fullName evidence="1">Uncharacterized protein</fullName>
    </submittedName>
</protein>
<dbReference type="AlphaFoldDB" id="A0A2P2N734"/>